<feature type="domain" description="Fumarylacetoacetase-like C-terminal" evidence="2">
    <location>
        <begin position="85"/>
        <end position="254"/>
    </location>
</feature>
<reference evidence="3" key="1">
    <citation type="submission" date="2018-06" db="EMBL/GenBank/DDBJ databases">
        <authorList>
            <person name="Zhirakovskaya E."/>
        </authorList>
    </citation>
    <scope>NUCLEOTIDE SEQUENCE</scope>
</reference>
<sequence length="255" mass="27609">MTDLNAIAEFVDDASRYANAIPQLSETGKDLTLEQAYEVQRLSVQRRYDRGQVQVGVKMGFTSRAKMIQMGLDEMIWGRLTNVMLVEDGGEIDLTDFVHPRVEPEIAFLLNKPLEGLVSPAQAMLAVEAIAPALEIIDSRYENFKFNLPDVVADNTSTSAYVVGPWVRPDIDFSNLGMVMSFDGRPVQIGSSAAVLGHPLRALVGASRLVAEDGGRLEAGWTVMAGGATAAEALLSGLHVRLEAQNMGAVNFSVK</sequence>
<accession>A0A3B0RQD6</accession>
<evidence type="ECO:0000259" key="2">
    <source>
        <dbReference type="Pfam" id="PF01557"/>
    </source>
</evidence>
<dbReference type="GO" id="GO:0047437">
    <property type="term" value="F:4-oxalocrotonate decarboxylase activity"/>
    <property type="evidence" value="ECO:0007669"/>
    <property type="project" value="UniProtKB-EC"/>
</dbReference>
<evidence type="ECO:0000256" key="1">
    <source>
        <dbReference type="ARBA" id="ARBA00023239"/>
    </source>
</evidence>
<dbReference type="InterPro" id="IPR050772">
    <property type="entry name" value="Hydratase-Decarb/MhpD_sf"/>
</dbReference>
<keyword evidence="1 3" id="KW-0456">Lyase</keyword>
<dbReference type="PANTHER" id="PTHR30143:SF0">
    <property type="entry name" value="2-KETO-4-PENTENOATE HYDRATASE"/>
    <property type="match status" value="1"/>
</dbReference>
<dbReference type="AlphaFoldDB" id="A0A3B0RQD6"/>
<dbReference type="InterPro" id="IPR011234">
    <property type="entry name" value="Fumarylacetoacetase-like_C"/>
</dbReference>
<dbReference type="GO" id="GO:0008684">
    <property type="term" value="F:2-oxopent-4-enoate hydratase activity"/>
    <property type="evidence" value="ECO:0007669"/>
    <property type="project" value="TreeGrafter"/>
</dbReference>
<dbReference type="InterPro" id="IPR036663">
    <property type="entry name" value="Fumarylacetoacetase_C_sf"/>
</dbReference>
<dbReference type="Gene3D" id="3.90.850.10">
    <property type="entry name" value="Fumarylacetoacetase-like, C-terminal domain"/>
    <property type="match status" value="1"/>
</dbReference>
<name>A0A3B0RQD6_9ZZZZ</name>
<organism evidence="3">
    <name type="scientific">hydrothermal vent metagenome</name>
    <dbReference type="NCBI Taxonomy" id="652676"/>
    <lineage>
        <taxon>unclassified sequences</taxon>
        <taxon>metagenomes</taxon>
        <taxon>ecological metagenomes</taxon>
    </lineage>
</organism>
<proteinExistence type="predicted"/>
<dbReference type="SUPFAM" id="SSF56529">
    <property type="entry name" value="FAH"/>
    <property type="match status" value="1"/>
</dbReference>
<dbReference type="PANTHER" id="PTHR30143">
    <property type="entry name" value="ACID HYDRATASE"/>
    <property type="match status" value="1"/>
</dbReference>
<gene>
    <name evidence="3" type="ORF">MNBD_ALPHA01-59</name>
</gene>
<dbReference type="EC" id="4.1.1.77" evidence="3"/>
<evidence type="ECO:0000313" key="3">
    <source>
        <dbReference type="EMBL" id="VAV95804.1"/>
    </source>
</evidence>
<dbReference type="Pfam" id="PF01557">
    <property type="entry name" value="FAA_hydrolase"/>
    <property type="match status" value="1"/>
</dbReference>
<dbReference type="GO" id="GO:0005737">
    <property type="term" value="C:cytoplasm"/>
    <property type="evidence" value="ECO:0007669"/>
    <property type="project" value="TreeGrafter"/>
</dbReference>
<protein>
    <submittedName>
        <fullName evidence="3">4-oxalocrotonate decarboxylase</fullName>
        <ecNumber evidence="3">4.1.1.77</ecNumber>
    </submittedName>
</protein>
<dbReference type="EMBL" id="UOEJ01000069">
    <property type="protein sequence ID" value="VAV95804.1"/>
    <property type="molecule type" value="Genomic_DNA"/>
</dbReference>